<dbReference type="PANTHER" id="PTHR33558:SF1">
    <property type="entry name" value="GLUTAREDOXIN-LIKE PROTEIN C5ORF63 HOMOLOG"/>
    <property type="match status" value="1"/>
</dbReference>
<proteinExistence type="predicted"/>
<dbReference type="Gene3D" id="3.40.30.10">
    <property type="entry name" value="Glutaredoxin"/>
    <property type="match status" value="1"/>
</dbReference>
<dbReference type="InterPro" id="IPR008554">
    <property type="entry name" value="Glutaredoxin-like"/>
</dbReference>
<dbReference type="PANTHER" id="PTHR33558">
    <property type="entry name" value="GLUTAREDOXIN-LIKE PROTEIN C5ORF63 HOMOLOG"/>
    <property type="match status" value="1"/>
</dbReference>
<dbReference type="InterPro" id="IPR052565">
    <property type="entry name" value="Glutaredoxin-like_YDR286C"/>
</dbReference>
<dbReference type="InterPro" id="IPR036249">
    <property type="entry name" value="Thioredoxin-like_sf"/>
</dbReference>
<reference evidence="2" key="1">
    <citation type="journal article" date="2019" name="Int. J. Syst. Evol. Microbiol.">
        <title>The Global Catalogue of Microorganisms (GCM) 10K type strain sequencing project: providing services to taxonomists for standard genome sequencing and annotation.</title>
        <authorList>
            <consortium name="The Broad Institute Genomics Platform"/>
            <consortium name="The Broad Institute Genome Sequencing Center for Infectious Disease"/>
            <person name="Wu L."/>
            <person name="Ma J."/>
        </authorList>
    </citation>
    <scope>NUCLEOTIDE SEQUENCE [LARGE SCALE GENOMIC DNA]</scope>
    <source>
        <strain evidence="2">CGMCC 1.10363</strain>
    </source>
</reference>
<organism evidence="1 2">
    <name type="scientific">Gryllotalpicola reticulitermitis</name>
    <dbReference type="NCBI Taxonomy" id="1184153"/>
    <lineage>
        <taxon>Bacteria</taxon>
        <taxon>Bacillati</taxon>
        <taxon>Actinomycetota</taxon>
        <taxon>Actinomycetes</taxon>
        <taxon>Micrococcales</taxon>
        <taxon>Microbacteriaceae</taxon>
        <taxon>Gryllotalpicola</taxon>
    </lineage>
</organism>
<dbReference type="RefSeq" id="WP_390229371.1">
    <property type="nucleotide sequence ID" value="NZ_JBHSCN010000005.1"/>
</dbReference>
<dbReference type="SUPFAM" id="SSF52833">
    <property type="entry name" value="Thioredoxin-like"/>
    <property type="match status" value="1"/>
</dbReference>
<evidence type="ECO:0000313" key="1">
    <source>
        <dbReference type="EMBL" id="MFC4244230.1"/>
    </source>
</evidence>
<gene>
    <name evidence="1" type="ORF">ACFOYW_12675</name>
</gene>
<keyword evidence="2" id="KW-1185">Reference proteome</keyword>
<name>A0ABV8Q7E0_9MICO</name>
<protein>
    <submittedName>
        <fullName evidence="1">Glutaredoxin family protein</fullName>
    </submittedName>
</protein>
<dbReference type="Proteomes" id="UP001595900">
    <property type="component" value="Unassembled WGS sequence"/>
</dbReference>
<evidence type="ECO:0000313" key="2">
    <source>
        <dbReference type="Proteomes" id="UP001595900"/>
    </source>
</evidence>
<sequence length="94" mass="10409">MSDQSSQPEHRITFYSKPGCHLCEDARAVVDDVVARVEESVAGGIAIDEVDILGDPALQQRYGEEIPVVLIDGKMHTYWRVDAARLENALKELA</sequence>
<dbReference type="Pfam" id="PF05768">
    <property type="entry name" value="Glrx-like"/>
    <property type="match status" value="1"/>
</dbReference>
<dbReference type="EMBL" id="JBHSCN010000005">
    <property type="protein sequence ID" value="MFC4244230.1"/>
    <property type="molecule type" value="Genomic_DNA"/>
</dbReference>
<accession>A0ABV8Q7E0</accession>
<comment type="caution">
    <text evidence="1">The sequence shown here is derived from an EMBL/GenBank/DDBJ whole genome shotgun (WGS) entry which is preliminary data.</text>
</comment>